<gene>
    <name evidence="7" type="ORF">C1SCF055_LOCUS14118</name>
</gene>
<evidence type="ECO:0000313" key="7">
    <source>
        <dbReference type="EMBL" id="CAI3986798.1"/>
    </source>
</evidence>
<dbReference type="OrthoDB" id="1302410at2759"/>
<dbReference type="PROSITE" id="PS50089">
    <property type="entry name" value="ZF_RING_2"/>
    <property type="match status" value="1"/>
</dbReference>
<feature type="transmembrane region" description="Helical" evidence="5">
    <location>
        <begin position="172"/>
        <end position="189"/>
    </location>
</feature>
<keyword evidence="3" id="KW-0862">Zinc</keyword>
<keyword evidence="2 4" id="KW-0863">Zinc-finger</keyword>
<keyword evidence="5" id="KW-1133">Transmembrane helix</keyword>
<evidence type="ECO:0000256" key="1">
    <source>
        <dbReference type="ARBA" id="ARBA00022723"/>
    </source>
</evidence>
<keyword evidence="5" id="KW-0472">Membrane</keyword>
<dbReference type="Gene3D" id="3.30.40.10">
    <property type="entry name" value="Zinc/RING finger domain, C3HC4 (zinc finger)"/>
    <property type="match status" value="1"/>
</dbReference>
<keyword evidence="9" id="KW-1185">Reference proteome</keyword>
<dbReference type="InterPro" id="IPR051834">
    <property type="entry name" value="RING_finger_E3_ligase"/>
</dbReference>
<dbReference type="GO" id="GO:0006511">
    <property type="term" value="P:ubiquitin-dependent protein catabolic process"/>
    <property type="evidence" value="ECO:0007669"/>
    <property type="project" value="TreeGrafter"/>
</dbReference>
<feature type="transmembrane region" description="Helical" evidence="5">
    <location>
        <begin position="81"/>
        <end position="105"/>
    </location>
</feature>
<dbReference type="EMBL" id="CAMXCT010001112">
    <property type="protein sequence ID" value="CAI3986798.1"/>
    <property type="molecule type" value="Genomic_DNA"/>
</dbReference>
<dbReference type="EMBL" id="CAMXCT030001112">
    <property type="protein sequence ID" value="CAL4774110.1"/>
    <property type="molecule type" value="Genomic_DNA"/>
</dbReference>
<dbReference type="SUPFAM" id="SSF57850">
    <property type="entry name" value="RING/U-box"/>
    <property type="match status" value="1"/>
</dbReference>
<dbReference type="EMBL" id="CAMXCT020001112">
    <property type="protein sequence ID" value="CAL1140173.1"/>
    <property type="molecule type" value="Genomic_DNA"/>
</dbReference>
<evidence type="ECO:0000313" key="8">
    <source>
        <dbReference type="EMBL" id="CAL4774110.1"/>
    </source>
</evidence>
<dbReference type="InterPro" id="IPR001841">
    <property type="entry name" value="Znf_RING"/>
</dbReference>
<accession>A0A9P1C9V9</accession>
<dbReference type="GO" id="GO:0061630">
    <property type="term" value="F:ubiquitin protein ligase activity"/>
    <property type="evidence" value="ECO:0007669"/>
    <property type="project" value="TreeGrafter"/>
</dbReference>
<proteinExistence type="predicted"/>
<dbReference type="AlphaFoldDB" id="A0A9P1C9V9"/>
<protein>
    <submittedName>
        <fullName evidence="8">RING-type domain-containing protein</fullName>
    </submittedName>
</protein>
<dbReference type="SMART" id="SM00184">
    <property type="entry name" value="RING"/>
    <property type="match status" value="1"/>
</dbReference>
<organism evidence="7">
    <name type="scientific">Cladocopium goreaui</name>
    <dbReference type="NCBI Taxonomy" id="2562237"/>
    <lineage>
        <taxon>Eukaryota</taxon>
        <taxon>Sar</taxon>
        <taxon>Alveolata</taxon>
        <taxon>Dinophyceae</taxon>
        <taxon>Suessiales</taxon>
        <taxon>Symbiodiniaceae</taxon>
        <taxon>Cladocopium</taxon>
    </lineage>
</organism>
<evidence type="ECO:0000256" key="3">
    <source>
        <dbReference type="ARBA" id="ARBA00022833"/>
    </source>
</evidence>
<keyword evidence="1" id="KW-0479">Metal-binding</keyword>
<dbReference type="Proteomes" id="UP001152797">
    <property type="component" value="Unassembled WGS sequence"/>
</dbReference>
<dbReference type="GO" id="GO:0008270">
    <property type="term" value="F:zinc ion binding"/>
    <property type="evidence" value="ECO:0007669"/>
    <property type="project" value="UniProtKB-KW"/>
</dbReference>
<dbReference type="Pfam" id="PF13639">
    <property type="entry name" value="zf-RING_2"/>
    <property type="match status" value="1"/>
</dbReference>
<feature type="transmembrane region" description="Helical" evidence="5">
    <location>
        <begin position="117"/>
        <end position="137"/>
    </location>
</feature>
<name>A0A9P1C9V9_9DINO</name>
<evidence type="ECO:0000313" key="9">
    <source>
        <dbReference type="Proteomes" id="UP001152797"/>
    </source>
</evidence>
<dbReference type="PANTHER" id="PTHR45931:SF3">
    <property type="entry name" value="RING ZINC FINGER-CONTAINING PROTEIN"/>
    <property type="match status" value="1"/>
</dbReference>
<dbReference type="InterPro" id="IPR013083">
    <property type="entry name" value="Znf_RING/FYVE/PHD"/>
</dbReference>
<feature type="domain" description="RING-type" evidence="6">
    <location>
        <begin position="262"/>
        <end position="302"/>
    </location>
</feature>
<keyword evidence="5" id="KW-0812">Transmembrane</keyword>
<comment type="caution">
    <text evidence="7">The sequence shown here is derived from an EMBL/GenBank/DDBJ whole genome shotgun (WGS) entry which is preliminary data.</text>
</comment>
<evidence type="ECO:0000256" key="2">
    <source>
        <dbReference type="ARBA" id="ARBA00022771"/>
    </source>
</evidence>
<sequence length="311" mass="36031">MSIIDSDEADGLLRQRLATLEARQDRHVGERRRDRSCAARGWQKFIQAAVAFFDTESRGHEDPLVETVRQQPVAALRFMRIMLVSGSFGSLVVCALCWIFLYFFWSSSCSCQRPLRWWLLLYVILQQLQLPIRFVTWRRVHRLPLNMAGNVELQAEVQRFTSSLAWRWSKNISLFTYGWFVLGIVWVLNSDFESCMETHRMTVAVIGQAFARAVGAMLCFRMCLEAHVPEGPPKVEAARSEEIYALQVLAFRSEMAQKHATCAVCLCDYVEGEVLRRLPCGHLFHRRCADEWLQRSCRCPLCVQSIRDFRI</sequence>
<evidence type="ECO:0000259" key="6">
    <source>
        <dbReference type="PROSITE" id="PS50089"/>
    </source>
</evidence>
<evidence type="ECO:0000256" key="5">
    <source>
        <dbReference type="SAM" id="Phobius"/>
    </source>
</evidence>
<dbReference type="GO" id="GO:0005634">
    <property type="term" value="C:nucleus"/>
    <property type="evidence" value="ECO:0007669"/>
    <property type="project" value="TreeGrafter"/>
</dbReference>
<reference evidence="7" key="1">
    <citation type="submission" date="2022-10" db="EMBL/GenBank/DDBJ databases">
        <authorList>
            <person name="Chen Y."/>
            <person name="Dougan E. K."/>
            <person name="Chan C."/>
            <person name="Rhodes N."/>
            <person name="Thang M."/>
        </authorList>
    </citation>
    <scope>NUCLEOTIDE SEQUENCE</scope>
</reference>
<evidence type="ECO:0000256" key="4">
    <source>
        <dbReference type="PROSITE-ProRule" id="PRU00175"/>
    </source>
</evidence>
<dbReference type="PANTHER" id="PTHR45931">
    <property type="entry name" value="SI:CH211-59O9.10"/>
    <property type="match status" value="1"/>
</dbReference>
<reference evidence="8 9" key="2">
    <citation type="submission" date="2024-05" db="EMBL/GenBank/DDBJ databases">
        <authorList>
            <person name="Chen Y."/>
            <person name="Shah S."/>
            <person name="Dougan E. K."/>
            <person name="Thang M."/>
            <person name="Chan C."/>
        </authorList>
    </citation>
    <scope>NUCLEOTIDE SEQUENCE [LARGE SCALE GENOMIC DNA]</scope>
</reference>